<accession>A0A1H6Q9P8</accession>
<evidence type="ECO:0000313" key="3">
    <source>
        <dbReference type="Proteomes" id="UP000242999"/>
    </source>
</evidence>
<organism evidence="2 3">
    <name type="scientific">Allopseudospirillum japonicum</name>
    <dbReference type="NCBI Taxonomy" id="64971"/>
    <lineage>
        <taxon>Bacteria</taxon>
        <taxon>Pseudomonadati</taxon>
        <taxon>Pseudomonadota</taxon>
        <taxon>Gammaproteobacteria</taxon>
        <taxon>Oceanospirillales</taxon>
        <taxon>Oceanospirillaceae</taxon>
        <taxon>Allopseudospirillum</taxon>
    </lineage>
</organism>
<dbReference type="PROSITE" id="PS51009">
    <property type="entry name" value="CYTCII"/>
    <property type="match status" value="1"/>
</dbReference>
<feature type="chain" id="PRO_5017320369" evidence="1">
    <location>
        <begin position="22"/>
        <end position="162"/>
    </location>
</feature>
<reference evidence="3" key="1">
    <citation type="submission" date="2016-10" db="EMBL/GenBank/DDBJ databases">
        <authorList>
            <person name="Varghese N."/>
            <person name="Submissions S."/>
        </authorList>
    </citation>
    <scope>NUCLEOTIDE SEQUENCE [LARGE SCALE GENOMIC DNA]</scope>
    <source>
        <strain evidence="3">DSM 7165</strain>
    </source>
</reference>
<gene>
    <name evidence="2" type="ORF">SAMN05421831_10159</name>
</gene>
<dbReference type="Pfam" id="PF01322">
    <property type="entry name" value="Cytochrom_C_2"/>
    <property type="match status" value="1"/>
</dbReference>
<evidence type="ECO:0000256" key="1">
    <source>
        <dbReference type="SAM" id="SignalP"/>
    </source>
</evidence>
<dbReference type="GO" id="GO:0020037">
    <property type="term" value="F:heme binding"/>
    <property type="evidence" value="ECO:0007669"/>
    <property type="project" value="InterPro"/>
</dbReference>
<name>A0A1H6Q9P8_9GAMM</name>
<dbReference type="InterPro" id="IPR010980">
    <property type="entry name" value="Cyt_c/b562"/>
</dbReference>
<dbReference type="RefSeq" id="WP_093307696.1">
    <property type="nucleotide sequence ID" value="NZ_FNYH01000001.1"/>
</dbReference>
<keyword evidence="1" id="KW-0732">Signal</keyword>
<dbReference type="OrthoDB" id="5520910at2"/>
<dbReference type="GO" id="GO:0009055">
    <property type="term" value="F:electron transfer activity"/>
    <property type="evidence" value="ECO:0007669"/>
    <property type="project" value="InterPro"/>
</dbReference>
<protein>
    <submittedName>
        <fullName evidence="2">Cytochrome c556</fullName>
    </submittedName>
</protein>
<dbReference type="GO" id="GO:0005506">
    <property type="term" value="F:iron ion binding"/>
    <property type="evidence" value="ECO:0007669"/>
    <property type="project" value="InterPro"/>
</dbReference>
<keyword evidence="3" id="KW-1185">Reference proteome</keyword>
<dbReference type="Gene3D" id="1.20.120.10">
    <property type="entry name" value="Cytochrome c/b562"/>
    <property type="match status" value="1"/>
</dbReference>
<feature type="signal peptide" evidence="1">
    <location>
        <begin position="1"/>
        <end position="21"/>
    </location>
</feature>
<dbReference type="Proteomes" id="UP000242999">
    <property type="component" value="Unassembled WGS sequence"/>
</dbReference>
<dbReference type="InterPro" id="IPR002321">
    <property type="entry name" value="Cyt_c_II"/>
</dbReference>
<dbReference type="SUPFAM" id="SSF47175">
    <property type="entry name" value="Cytochromes"/>
    <property type="match status" value="1"/>
</dbReference>
<dbReference type="AlphaFoldDB" id="A0A1H6Q9P8"/>
<dbReference type="STRING" id="64971.SAMN05421831_10159"/>
<evidence type="ECO:0000313" key="2">
    <source>
        <dbReference type="EMBL" id="SEI37544.1"/>
    </source>
</evidence>
<sequence length="162" mass="19086">MKLTALMSLLGLLLWTPWLQAQQMSSTQAESVDPEAIIKFRIQRFEEVEKTFKALRFEVVVNRSQDRYASYKMANTLADQVQPLLEAFRLRTDQQRFAGKTRARSEIWVHRDEFEEQMIDFIVRTERIAELLRAGNMSEAANLINVTAKGCKRCHRMFRSRW</sequence>
<proteinExistence type="predicted"/>
<dbReference type="GO" id="GO:0022900">
    <property type="term" value="P:electron transport chain"/>
    <property type="evidence" value="ECO:0007669"/>
    <property type="project" value="InterPro"/>
</dbReference>
<dbReference type="EMBL" id="FNYH01000001">
    <property type="protein sequence ID" value="SEI37544.1"/>
    <property type="molecule type" value="Genomic_DNA"/>
</dbReference>